<dbReference type="AlphaFoldDB" id="A0A381TUF0"/>
<evidence type="ECO:0000256" key="1">
    <source>
        <dbReference type="ARBA" id="ARBA00005417"/>
    </source>
</evidence>
<keyword evidence="3" id="KW-0029">Amino-acid transport</keyword>
<evidence type="ECO:0000259" key="4">
    <source>
        <dbReference type="PROSITE" id="PS50893"/>
    </source>
</evidence>
<dbReference type="GO" id="GO:0015807">
    <property type="term" value="P:L-amino acid transport"/>
    <property type="evidence" value="ECO:0007669"/>
    <property type="project" value="TreeGrafter"/>
</dbReference>
<dbReference type="InterPro" id="IPR052156">
    <property type="entry name" value="BCAA_Transport_ATP-bd_LivF"/>
</dbReference>
<dbReference type="PANTHER" id="PTHR43820:SF4">
    <property type="entry name" value="HIGH-AFFINITY BRANCHED-CHAIN AMINO ACID TRANSPORT ATP-BINDING PROTEIN LIVF"/>
    <property type="match status" value="1"/>
</dbReference>
<dbReference type="SUPFAM" id="SSF52540">
    <property type="entry name" value="P-loop containing nucleoside triphosphate hydrolases"/>
    <property type="match status" value="1"/>
</dbReference>
<organism evidence="5">
    <name type="scientific">marine metagenome</name>
    <dbReference type="NCBI Taxonomy" id="408172"/>
    <lineage>
        <taxon>unclassified sequences</taxon>
        <taxon>metagenomes</taxon>
        <taxon>ecological metagenomes</taxon>
    </lineage>
</organism>
<comment type="similarity">
    <text evidence="1">Belongs to the ABC transporter superfamily.</text>
</comment>
<feature type="domain" description="ABC transporter" evidence="4">
    <location>
        <begin position="1"/>
        <end position="187"/>
    </location>
</feature>
<gene>
    <name evidence="5" type="ORF">METZ01_LOCUS72298</name>
</gene>
<dbReference type="InterPro" id="IPR017871">
    <property type="entry name" value="ABC_transporter-like_CS"/>
</dbReference>
<dbReference type="PROSITE" id="PS50893">
    <property type="entry name" value="ABC_TRANSPORTER_2"/>
    <property type="match status" value="1"/>
</dbReference>
<name>A0A381TUF0_9ZZZZ</name>
<evidence type="ECO:0000256" key="2">
    <source>
        <dbReference type="ARBA" id="ARBA00022448"/>
    </source>
</evidence>
<keyword evidence="2" id="KW-0813">Transport</keyword>
<protein>
    <recommendedName>
        <fullName evidence="4">ABC transporter domain-containing protein</fullName>
    </recommendedName>
</protein>
<dbReference type="GO" id="GO:0015658">
    <property type="term" value="F:branched-chain amino acid transmembrane transporter activity"/>
    <property type="evidence" value="ECO:0007669"/>
    <property type="project" value="TreeGrafter"/>
</dbReference>
<dbReference type="Gene3D" id="3.40.50.300">
    <property type="entry name" value="P-loop containing nucleotide triphosphate hydrolases"/>
    <property type="match status" value="1"/>
</dbReference>
<dbReference type="PANTHER" id="PTHR43820">
    <property type="entry name" value="HIGH-AFFINITY BRANCHED-CHAIN AMINO ACID TRANSPORT ATP-BINDING PROTEIN LIVF"/>
    <property type="match status" value="1"/>
</dbReference>
<reference evidence="5" key="1">
    <citation type="submission" date="2018-05" db="EMBL/GenBank/DDBJ databases">
        <authorList>
            <person name="Lanie J.A."/>
            <person name="Ng W.-L."/>
            <person name="Kazmierczak K.M."/>
            <person name="Andrzejewski T.M."/>
            <person name="Davidsen T.M."/>
            <person name="Wayne K.J."/>
            <person name="Tettelin H."/>
            <person name="Glass J.I."/>
            <person name="Rusch D."/>
            <person name="Podicherti R."/>
            <person name="Tsui H.-C.T."/>
            <person name="Winkler M.E."/>
        </authorList>
    </citation>
    <scope>NUCLEOTIDE SEQUENCE</scope>
</reference>
<dbReference type="Pfam" id="PF00005">
    <property type="entry name" value="ABC_tran"/>
    <property type="match status" value="1"/>
</dbReference>
<dbReference type="GO" id="GO:0016887">
    <property type="term" value="F:ATP hydrolysis activity"/>
    <property type="evidence" value="ECO:0007669"/>
    <property type="project" value="InterPro"/>
</dbReference>
<evidence type="ECO:0000313" key="5">
    <source>
        <dbReference type="EMBL" id="SVA19444.1"/>
    </source>
</evidence>
<dbReference type="PROSITE" id="PS00211">
    <property type="entry name" value="ABC_TRANSPORTER_1"/>
    <property type="match status" value="1"/>
</dbReference>
<dbReference type="InterPro" id="IPR003439">
    <property type="entry name" value="ABC_transporter-like_ATP-bd"/>
</dbReference>
<evidence type="ECO:0000256" key="3">
    <source>
        <dbReference type="ARBA" id="ARBA00022970"/>
    </source>
</evidence>
<proteinExistence type="inferred from homology"/>
<dbReference type="InterPro" id="IPR027417">
    <property type="entry name" value="P-loop_NTPase"/>
</dbReference>
<dbReference type="GO" id="GO:0005524">
    <property type="term" value="F:ATP binding"/>
    <property type="evidence" value="ECO:0007669"/>
    <property type="project" value="InterPro"/>
</dbReference>
<dbReference type="EMBL" id="UINC01005153">
    <property type="protein sequence ID" value="SVA19444.1"/>
    <property type="molecule type" value="Genomic_DNA"/>
</dbReference>
<sequence length="187" mass="20815">MISGLIPISSGEIFFNNSRINDLNPSEIVNLGISHIPQGDMIFSDMKVVENLLAGAYMQWSDRENLMTDVLSKFTNLKERLNLPARILSGGERRMLSLARGLMCSPKLLLIDEPSLGLAPILKETVYEMLKEISVQGISILIVEEKIDYLRDFANKIYVLESGRIALNGKTNEILNSKEALLSAYVG</sequence>
<accession>A0A381TUF0</accession>